<feature type="region of interest" description="Disordered" evidence="1">
    <location>
        <begin position="28"/>
        <end position="59"/>
    </location>
</feature>
<dbReference type="Proteomes" id="UP000728185">
    <property type="component" value="Unassembled WGS sequence"/>
</dbReference>
<protein>
    <submittedName>
        <fullName evidence="2">Uncharacterized protein</fullName>
    </submittedName>
</protein>
<reference evidence="2" key="1">
    <citation type="submission" date="2019-05" db="EMBL/GenBank/DDBJ databases">
        <title>Annotation for the trematode Fasciolopsis buski.</title>
        <authorList>
            <person name="Choi Y.-J."/>
        </authorList>
    </citation>
    <scope>NUCLEOTIDE SEQUENCE</scope>
    <source>
        <strain evidence="2">HT</strain>
        <tissue evidence="2">Whole worm</tissue>
    </source>
</reference>
<name>A0A8E0RLG3_9TREM</name>
<comment type="caution">
    <text evidence="2">The sequence shown here is derived from an EMBL/GenBank/DDBJ whole genome shotgun (WGS) entry which is preliminary data.</text>
</comment>
<evidence type="ECO:0000256" key="1">
    <source>
        <dbReference type="SAM" id="MobiDB-lite"/>
    </source>
</evidence>
<accession>A0A8E0RLG3</accession>
<gene>
    <name evidence="2" type="ORF">FBUS_05526</name>
</gene>
<dbReference type="AlphaFoldDB" id="A0A8E0RLG3"/>
<feature type="compositionally biased region" description="Polar residues" evidence="1">
    <location>
        <begin position="48"/>
        <end position="58"/>
    </location>
</feature>
<feature type="compositionally biased region" description="Low complexity" evidence="1">
    <location>
        <begin position="37"/>
        <end position="47"/>
    </location>
</feature>
<organism evidence="2 3">
    <name type="scientific">Fasciolopsis buskii</name>
    <dbReference type="NCBI Taxonomy" id="27845"/>
    <lineage>
        <taxon>Eukaryota</taxon>
        <taxon>Metazoa</taxon>
        <taxon>Spiralia</taxon>
        <taxon>Lophotrochozoa</taxon>
        <taxon>Platyhelminthes</taxon>
        <taxon>Trematoda</taxon>
        <taxon>Digenea</taxon>
        <taxon>Plagiorchiida</taxon>
        <taxon>Echinostomata</taxon>
        <taxon>Echinostomatoidea</taxon>
        <taxon>Fasciolidae</taxon>
        <taxon>Fasciolopsis</taxon>
    </lineage>
</organism>
<evidence type="ECO:0000313" key="2">
    <source>
        <dbReference type="EMBL" id="KAA0184324.1"/>
    </source>
</evidence>
<keyword evidence="3" id="KW-1185">Reference proteome</keyword>
<proteinExistence type="predicted"/>
<sequence length="389" mass="42497">MNEEFFVSIDLVQSPTFFFTPLQDTHNEATSEELPHSIHSSSNSLRSTTPDPITQRPPSSLLVHTPIAETAPSVVDRDRVQSELNAVLAQHSPLETVDESSGSWLPDLNRLSMDALRLYVEQLTSDVMNLSDQLVELLAARDELIMLREASDDFVILLNLVHQRRARASRAALLMTARARMRPRMGLFRLNLPWVNRATGLIPAASSASVFDSSDGLRLSNSTTYQGNSVRGGSGTLPRRHTDAVSLNAAAGSAAYYKALNLQSKQRRPRGSQLPMTPGVRGNSASGIAYHPVGKPYLANGFCPNGNVVKAEQPRLLEQISLSSPQAQERLDALRKQCASLPWPDGQPQKSQVCRSQVNNALSLPMILVLLSQKPFAEIMSSCVTPNAA</sequence>
<dbReference type="EMBL" id="LUCM01011178">
    <property type="protein sequence ID" value="KAA0184324.1"/>
    <property type="molecule type" value="Genomic_DNA"/>
</dbReference>
<dbReference type="OrthoDB" id="6280626at2759"/>
<evidence type="ECO:0000313" key="3">
    <source>
        <dbReference type="Proteomes" id="UP000728185"/>
    </source>
</evidence>